<dbReference type="InterPro" id="IPR013525">
    <property type="entry name" value="ABC2_TM"/>
</dbReference>
<dbReference type="PANTHER" id="PTHR43229">
    <property type="entry name" value="NODULATION PROTEIN J"/>
    <property type="match status" value="1"/>
</dbReference>
<keyword evidence="4 6" id="KW-0472">Membrane</keyword>
<dbReference type="GO" id="GO:0046677">
    <property type="term" value="P:response to antibiotic"/>
    <property type="evidence" value="ECO:0007669"/>
    <property type="project" value="UniProtKB-KW"/>
</dbReference>
<evidence type="ECO:0000256" key="1">
    <source>
        <dbReference type="ARBA" id="ARBA00004141"/>
    </source>
</evidence>
<keyword evidence="6" id="KW-0813">Transport</keyword>
<dbReference type="OrthoDB" id="8988363at2"/>
<dbReference type="RefSeq" id="WP_076442528.1">
    <property type="nucleotide sequence ID" value="NZ_FTNI01000042.1"/>
</dbReference>
<proteinExistence type="inferred from homology"/>
<dbReference type="PANTHER" id="PTHR43229:SF2">
    <property type="entry name" value="NODULATION PROTEIN J"/>
    <property type="match status" value="1"/>
</dbReference>
<dbReference type="PROSITE" id="PS51012">
    <property type="entry name" value="ABC_TM2"/>
    <property type="match status" value="1"/>
</dbReference>
<organism evidence="8 9">
    <name type="scientific">Microbispora rosea</name>
    <dbReference type="NCBI Taxonomy" id="58117"/>
    <lineage>
        <taxon>Bacteria</taxon>
        <taxon>Bacillati</taxon>
        <taxon>Actinomycetota</taxon>
        <taxon>Actinomycetes</taxon>
        <taxon>Streptosporangiales</taxon>
        <taxon>Streptosporangiaceae</taxon>
        <taxon>Microbispora</taxon>
    </lineage>
</organism>
<dbReference type="Pfam" id="PF01061">
    <property type="entry name" value="ABC2_membrane"/>
    <property type="match status" value="1"/>
</dbReference>
<dbReference type="PIRSF" id="PIRSF006648">
    <property type="entry name" value="DrrB"/>
    <property type="match status" value="1"/>
</dbReference>
<evidence type="ECO:0000313" key="8">
    <source>
        <dbReference type="EMBL" id="SIS22152.1"/>
    </source>
</evidence>
<sequence>MRPLKTVPEEGERAGRHRPLRALRQGFTLAWRSLLKIRHSPDQLLDLSLIPITFVVLFTFLFGNAVAGNWHAYLRYVLPGVAVQALVFSSMNTAAGLNSDVRSGIYDRFRSLPVARAAPLIGRVLGDVVRNAICLLVVLAVGAVLGFRPHAAPLSVLAACGLILLFSLSVCWPAALVGLLARSPESVGGFSFVLIVPLTFGSNVFVPTGQLPGWLQAWVRINPVTRLSDAARGLMLDLPLGRTVPISLLWTAAIAVVFAPLAVLAYRRRT</sequence>
<name>A0A1N7HBF7_9ACTN</name>
<dbReference type="AlphaFoldDB" id="A0A1N7HBF7"/>
<dbReference type="EMBL" id="FTNI01000042">
    <property type="protein sequence ID" value="SIS22152.1"/>
    <property type="molecule type" value="Genomic_DNA"/>
</dbReference>
<evidence type="ECO:0000256" key="4">
    <source>
        <dbReference type="ARBA" id="ARBA00023136"/>
    </source>
</evidence>
<keyword evidence="9" id="KW-1185">Reference proteome</keyword>
<accession>A0A1N7HBF7</accession>
<feature type="transmembrane region" description="Helical" evidence="6">
    <location>
        <begin position="154"/>
        <end position="180"/>
    </location>
</feature>
<reference evidence="9" key="1">
    <citation type="submission" date="2017-01" db="EMBL/GenBank/DDBJ databases">
        <authorList>
            <person name="Varghese N."/>
            <person name="Submissions S."/>
        </authorList>
    </citation>
    <scope>NUCLEOTIDE SEQUENCE [LARGE SCALE GENOMIC DNA]</scope>
    <source>
        <strain evidence="9">ATCC 12950</strain>
    </source>
</reference>
<feature type="transmembrane region" description="Helical" evidence="6">
    <location>
        <begin position="187"/>
        <end position="206"/>
    </location>
</feature>
<feature type="transmembrane region" description="Helical" evidence="6">
    <location>
        <begin position="44"/>
        <end position="67"/>
    </location>
</feature>
<keyword evidence="5" id="KW-0046">Antibiotic resistance</keyword>
<evidence type="ECO:0000256" key="3">
    <source>
        <dbReference type="ARBA" id="ARBA00022989"/>
    </source>
</evidence>
<evidence type="ECO:0000256" key="2">
    <source>
        <dbReference type="ARBA" id="ARBA00022692"/>
    </source>
</evidence>
<feature type="transmembrane region" description="Helical" evidence="6">
    <location>
        <begin position="244"/>
        <end position="266"/>
    </location>
</feature>
<feature type="domain" description="ABC transmembrane type-2" evidence="7">
    <location>
        <begin position="42"/>
        <end position="269"/>
    </location>
</feature>
<keyword evidence="6" id="KW-1003">Cell membrane</keyword>
<dbReference type="GO" id="GO:0043190">
    <property type="term" value="C:ATP-binding cassette (ABC) transporter complex"/>
    <property type="evidence" value="ECO:0007669"/>
    <property type="project" value="InterPro"/>
</dbReference>
<evidence type="ECO:0000313" key="9">
    <source>
        <dbReference type="Proteomes" id="UP000186096"/>
    </source>
</evidence>
<keyword evidence="2 6" id="KW-0812">Transmembrane</keyword>
<dbReference type="InterPro" id="IPR051784">
    <property type="entry name" value="Nod_factor_ABC_transporter"/>
</dbReference>
<feature type="transmembrane region" description="Helical" evidence="6">
    <location>
        <begin position="128"/>
        <end position="148"/>
    </location>
</feature>
<dbReference type="Proteomes" id="UP000186096">
    <property type="component" value="Unassembled WGS sequence"/>
</dbReference>
<comment type="subcellular location">
    <subcellularLocation>
        <location evidence="6">Cell membrane</location>
        <topology evidence="6">Multi-pass membrane protein</topology>
    </subcellularLocation>
    <subcellularLocation>
        <location evidence="1">Membrane</location>
        <topology evidence="1">Multi-pass membrane protein</topology>
    </subcellularLocation>
</comment>
<dbReference type="InterPro" id="IPR047817">
    <property type="entry name" value="ABC2_TM_bact-type"/>
</dbReference>
<gene>
    <name evidence="8" type="ORF">SAMN05421833_14246</name>
</gene>
<protein>
    <recommendedName>
        <fullName evidence="6">Transport permease protein</fullName>
    </recommendedName>
</protein>
<evidence type="ECO:0000256" key="6">
    <source>
        <dbReference type="RuleBase" id="RU361157"/>
    </source>
</evidence>
<dbReference type="InterPro" id="IPR000412">
    <property type="entry name" value="ABC_2_transport"/>
</dbReference>
<keyword evidence="3 6" id="KW-1133">Transmembrane helix</keyword>
<dbReference type="STRING" id="58117.SAMN05421833_14246"/>
<comment type="caution">
    <text evidence="6">Lacks conserved residue(s) required for the propagation of feature annotation.</text>
</comment>
<evidence type="ECO:0000256" key="5">
    <source>
        <dbReference type="ARBA" id="ARBA00023251"/>
    </source>
</evidence>
<dbReference type="GO" id="GO:0140359">
    <property type="term" value="F:ABC-type transporter activity"/>
    <property type="evidence" value="ECO:0007669"/>
    <property type="project" value="InterPro"/>
</dbReference>
<evidence type="ECO:0000259" key="7">
    <source>
        <dbReference type="PROSITE" id="PS51012"/>
    </source>
</evidence>
<comment type="similarity">
    <text evidence="6">Belongs to the ABC-2 integral membrane protein family.</text>
</comment>